<evidence type="ECO:0000313" key="8">
    <source>
        <dbReference type="Proteomes" id="UP000022311"/>
    </source>
</evidence>
<feature type="transmembrane region" description="Helical" evidence="6">
    <location>
        <begin position="20"/>
        <end position="41"/>
    </location>
</feature>
<dbReference type="GO" id="GO:0015628">
    <property type="term" value="P:protein secretion by the type II secretion system"/>
    <property type="evidence" value="ECO:0007669"/>
    <property type="project" value="TreeGrafter"/>
</dbReference>
<dbReference type="RefSeq" id="WP_006659224.1">
    <property type="nucleotide sequence ID" value="NZ_JALD01000052.1"/>
</dbReference>
<evidence type="ECO:0008006" key="9">
    <source>
        <dbReference type="Google" id="ProtNLM"/>
    </source>
</evidence>
<keyword evidence="5 6" id="KW-0472">Membrane</keyword>
<evidence type="ECO:0000256" key="4">
    <source>
        <dbReference type="ARBA" id="ARBA00022989"/>
    </source>
</evidence>
<dbReference type="PIRSF" id="PIRSF004525">
    <property type="entry name" value="Pilin_peptidase-dep_B_prd"/>
    <property type="match status" value="1"/>
</dbReference>
<comment type="subcellular location">
    <subcellularLocation>
        <location evidence="1">Membrane</location>
        <topology evidence="1">Single-pass membrane protein</topology>
    </subcellularLocation>
</comment>
<sequence>MLIRARENKREKGFSLLESLVAMLVGCLVCIAAMNTIPVLFKQLFQAFFQYQLDREVRQVLINIEKDFRRIGHCSQSLSKPRCEGKAITISAKFLSHQMNSCIIFAYDQDLSGSWVVGQEKTLHSDFFGFRLNNNKLESNRNVTSCDGTRWQSLFDPSIVKVNKLNFNWQPAVHMLETHINLESLLLPSKTFNYRSTVMLRNMP</sequence>
<dbReference type="InterPro" id="IPR012902">
    <property type="entry name" value="N_methyl_site"/>
</dbReference>
<evidence type="ECO:0000256" key="3">
    <source>
        <dbReference type="ARBA" id="ARBA00022692"/>
    </source>
</evidence>
<reference evidence="7 8" key="1">
    <citation type="submission" date="2014-01" db="EMBL/GenBank/DDBJ databases">
        <authorList>
            <person name="Durkin A.S."/>
            <person name="McCorrison J."/>
            <person name="Torralba M."/>
            <person name="Gillis M."/>
            <person name="Haft D.H."/>
            <person name="Methe B."/>
            <person name="Sutton G."/>
            <person name="Nelson K.E."/>
        </authorList>
    </citation>
    <scope>NUCLEOTIDE SEQUENCE [LARGE SCALE GENOMIC DNA]</scope>
    <source>
        <strain evidence="7 8">205/92</strain>
    </source>
</reference>
<dbReference type="Proteomes" id="UP000022311">
    <property type="component" value="Unassembled WGS sequence"/>
</dbReference>
<proteinExistence type="predicted"/>
<comment type="caution">
    <text evidence="7">The sequence shown here is derived from an EMBL/GenBank/DDBJ whole genome shotgun (WGS) entry which is preliminary data.</text>
</comment>
<dbReference type="GeneID" id="57292518"/>
<gene>
    <name evidence="7" type="ORF">HMPREF1563_3254</name>
</gene>
<keyword evidence="2" id="KW-0488">Methylation</keyword>
<organism evidence="7 8">
    <name type="scientific">Providencia alcalifaciens 205/92</name>
    <dbReference type="NCBI Taxonomy" id="1256988"/>
    <lineage>
        <taxon>Bacteria</taxon>
        <taxon>Pseudomonadati</taxon>
        <taxon>Pseudomonadota</taxon>
        <taxon>Gammaproteobacteria</taxon>
        <taxon>Enterobacterales</taxon>
        <taxon>Morganellaceae</taxon>
        <taxon>Providencia</taxon>
    </lineage>
</organism>
<evidence type="ECO:0000256" key="5">
    <source>
        <dbReference type="ARBA" id="ARBA00023136"/>
    </source>
</evidence>
<dbReference type="GO" id="GO:0016020">
    <property type="term" value="C:membrane"/>
    <property type="evidence" value="ECO:0007669"/>
    <property type="project" value="UniProtKB-SubCell"/>
</dbReference>
<dbReference type="Pfam" id="PF07963">
    <property type="entry name" value="N_methyl"/>
    <property type="match status" value="1"/>
</dbReference>
<name>A0AAV3M3F5_9GAMM</name>
<dbReference type="InterPro" id="IPR051621">
    <property type="entry name" value="T2SS_protein_J"/>
</dbReference>
<keyword evidence="3 6" id="KW-0812">Transmembrane</keyword>
<evidence type="ECO:0000256" key="1">
    <source>
        <dbReference type="ARBA" id="ARBA00004167"/>
    </source>
</evidence>
<keyword evidence="4 6" id="KW-1133">Transmembrane helix</keyword>
<evidence type="ECO:0000256" key="2">
    <source>
        <dbReference type="ARBA" id="ARBA00022481"/>
    </source>
</evidence>
<accession>A0AAV3M3F5</accession>
<dbReference type="PANTHER" id="PTHR39583">
    <property type="entry name" value="TYPE II SECRETION SYSTEM PROTEIN J-RELATED"/>
    <property type="match status" value="1"/>
</dbReference>
<dbReference type="AlphaFoldDB" id="A0AAV3M3F5"/>
<dbReference type="EMBL" id="JALD01000052">
    <property type="protein sequence ID" value="EUD10323.1"/>
    <property type="molecule type" value="Genomic_DNA"/>
</dbReference>
<protein>
    <recommendedName>
        <fullName evidence="9">Prepilin peptidase dependent protein B</fullName>
    </recommendedName>
</protein>
<dbReference type="InterPro" id="IPR016419">
    <property type="entry name" value="Prepilin_Pept-dep_B_prd"/>
</dbReference>
<evidence type="ECO:0000313" key="7">
    <source>
        <dbReference type="EMBL" id="EUD10323.1"/>
    </source>
</evidence>
<evidence type="ECO:0000256" key="6">
    <source>
        <dbReference type="SAM" id="Phobius"/>
    </source>
</evidence>
<dbReference type="NCBIfam" id="NF007848">
    <property type="entry name" value="PRK10557.1"/>
    <property type="match status" value="1"/>
</dbReference>
<dbReference type="PANTHER" id="PTHR39583:SF3">
    <property type="entry name" value="PREPILIN PEPTIDASE-DEPENDENT PROTEIN B"/>
    <property type="match status" value="1"/>
</dbReference>